<evidence type="ECO:0000313" key="3">
    <source>
        <dbReference type="Proteomes" id="UP000054477"/>
    </source>
</evidence>
<protein>
    <submittedName>
        <fullName evidence="2">Uncharacterized protein</fullName>
    </submittedName>
</protein>
<dbReference type="AlphaFoldDB" id="A0A0C9WRM7"/>
<accession>A0A0C9WRM7</accession>
<dbReference type="HOGENOM" id="CLU_2558652_0_0_1"/>
<reference evidence="3" key="2">
    <citation type="submission" date="2015-01" db="EMBL/GenBank/DDBJ databases">
        <title>Evolutionary Origins and Diversification of the Mycorrhizal Mutualists.</title>
        <authorList>
            <consortium name="DOE Joint Genome Institute"/>
            <consortium name="Mycorrhizal Genomics Consortium"/>
            <person name="Kohler A."/>
            <person name="Kuo A."/>
            <person name="Nagy L.G."/>
            <person name="Floudas D."/>
            <person name="Copeland A."/>
            <person name="Barry K.W."/>
            <person name="Cichocki N."/>
            <person name="Veneault-Fourrey C."/>
            <person name="LaButti K."/>
            <person name="Lindquist E.A."/>
            <person name="Lipzen A."/>
            <person name="Lundell T."/>
            <person name="Morin E."/>
            <person name="Murat C."/>
            <person name="Riley R."/>
            <person name="Ohm R."/>
            <person name="Sun H."/>
            <person name="Tunlid A."/>
            <person name="Henrissat B."/>
            <person name="Grigoriev I.V."/>
            <person name="Hibbett D.S."/>
            <person name="Martin F."/>
        </authorList>
    </citation>
    <scope>NUCLEOTIDE SEQUENCE [LARGE SCALE GENOMIC DNA]</scope>
    <source>
        <strain evidence="3">LaAM-08-1</strain>
    </source>
</reference>
<evidence type="ECO:0000256" key="1">
    <source>
        <dbReference type="SAM" id="MobiDB-lite"/>
    </source>
</evidence>
<reference evidence="2 3" key="1">
    <citation type="submission" date="2014-04" db="EMBL/GenBank/DDBJ databases">
        <authorList>
            <consortium name="DOE Joint Genome Institute"/>
            <person name="Kuo A."/>
            <person name="Kohler A."/>
            <person name="Nagy L.G."/>
            <person name="Floudas D."/>
            <person name="Copeland A."/>
            <person name="Barry K.W."/>
            <person name="Cichocki N."/>
            <person name="Veneault-Fourrey C."/>
            <person name="LaButti K."/>
            <person name="Lindquist E.A."/>
            <person name="Lipzen A."/>
            <person name="Lundell T."/>
            <person name="Morin E."/>
            <person name="Murat C."/>
            <person name="Sun H."/>
            <person name="Tunlid A."/>
            <person name="Henrissat B."/>
            <person name="Grigoriev I.V."/>
            <person name="Hibbett D.S."/>
            <person name="Martin F."/>
            <person name="Nordberg H.P."/>
            <person name="Cantor M.N."/>
            <person name="Hua S.X."/>
        </authorList>
    </citation>
    <scope>NUCLEOTIDE SEQUENCE [LARGE SCALE GENOMIC DNA]</scope>
    <source>
        <strain evidence="2 3">LaAM-08-1</strain>
    </source>
</reference>
<name>A0A0C9WRM7_9AGAR</name>
<gene>
    <name evidence="2" type="ORF">K443DRAFT_7036</name>
</gene>
<proteinExistence type="predicted"/>
<dbReference type="EMBL" id="KN838609">
    <property type="protein sequence ID" value="KIK01295.1"/>
    <property type="molecule type" value="Genomic_DNA"/>
</dbReference>
<dbReference type="Proteomes" id="UP000054477">
    <property type="component" value="Unassembled WGS sequence"/>
</dbReference>
<keyword evidence="3" id="KW-1185">Reference proteome</keyword>
<evidence type="ECO:0000313" key="2">
    <source>
        <dbReference type="EMBL" id="KIK01295.1"/>
    </source>
</evidence>
<feature type="region of interest" description="Disordered" evidence="1">
    <location>
        <begin position="1"/>
        <end position="45"/>
    </location>
</feature>
<organism evidence="2 3">
    <name type="scientific">Laccaria amethystina LaAM-08-1</name>
    <dbReference type="NCBI Taxonomy" id="1095629"/>
    <lineage>
        <taxon>Eukaryota</taxon>
        <taxon>Fungi</taxon>
        <taxon>Dikarya</taxon>
        <taxon>Basidiomycota</taxon>
        <taxon>Agaricomycotina</taxon>
        <taxon>Agaricomycetes</taxon>
        <taxon>Agaricomycetidae</taxon>
        <taxon>Agaricales</taxon>
        <taxon>Agaricineae</taxon>
        <taxon>Hydnangiaceae</taxon>
        <taxon>Laccaria</taxon>
    </lineage>
</organism>
<sequence length="82" mass="8625">MSSPQSFASPPLNRAPSVMERVPSAPEGARPPVRSSPYSPQRHVAAAGHPTLIEVYDAAGDTLTLHNKILAEQKGRGSLGIP</sequence>